<dbReference type="AlphaFoldDB" id="A0A498HWD6"/>
<keyword evidence="4" id="KW-0378">Hydrolase</keyword>
<keyword evidence="5" id="KW-0326">Glycosidase</keyword>
<name>A0A498HWD6_MALDO</name>
<proteinExistence type="inferred from homology"/>
<evidence type="ECO:0000256" key="1">
    <source>
        <dbReference type="ARBA" id="ARBA00001678"/>
    </source>
</evidence>
<dbReference type="Gene3D" id="3.20.20.80">
    <property type="entry name" value="Glycosidases"/>
    <property type="match status" value="1"/>
</dbReference>
<comment type="caution">
    <text evidence="7">The sequence shown here is derived from an EMBL/GenBank/DDBJ whole genome shotgun (WGS) entry which is preliminary data.</text>
</comment>
<dbReference type="SUPFAM" id="SSF51445">
    <property type="entry name" value="(Trans)glycosidases"/>
    <property type="match status" value="1"/>
</dbReference>
<evidence type="ECO:0000259" key="6">
    <source>
        <dbReference type="Pfam" id="PF26410"/>
    </source>
</evidence>
<gene>
    <name evidence="7" type="ORF">DVH24_029831</name>
</gene>
<dbReference type="EMBL" id="RDQH01000341">
    <property type="protein sequence ID" value="RXH75110.1"/>
    <property type="molecule type" value="Genomic_DNA"/>
</dbReference>
<dbReference type="Proteomes" id="UP000290289">
    <property type="component" value="Chromosome 15"/>
</dbReference>
<evidence type="ECO:0000256" key="4">
    <source>
        <dbReference type="ARBA" id="ARBA00022801"/>
    </source>
</evidence>
<reference evidence="7 8" key="1">
    <citation type="submission" date="2018-10" db="EMBL/GenBank/DDBJ databases">
        <title>A high-quality apple genome assembly.</title>
        <authorList>
            <person name="Hu J."/>
        </authorList>
    </citation>
    <scope>NUCLEOTIDE SEQUENCE [LARGE SCALE GENOMIC DNA]</scope>
    <source>
        <strain evidence="8">cv. HFTH1</strain>
        <tissue evidence="7">Young leaf</tissue>
    </source>
</reference>
<protein>
    <recommendedName>
        <fullName evidence="3">mannan endo-1,4-beta-mannosidase</fullName>
        <ecNumber evidence="3">3.2.1.78</ecNumber>
    </recommendedName>
</protein>
<evidence type="ECO:0000313" key="7">
    <source>
        <dbReference type="EMBL" id="RXH75110.1"/>
    </source>
</evidence>
<dbReference type="GO" id="GO:0016985">
    <property type="term" value="F:mannan endo-1,4-beta-mannosidase activity"/>
    <property type="evidence" value="ECO:0007669"/>
    <property type="project" value="UniProtKB-EC"/>
</dbReference>
<dbReference type="EC" id="3.2.1.78" evidence="3"/>
<sequence length="268" mass="31018">MPLQFSPGSYNEHMFKGLDFVIAEARRYEIKMILSLVNNYENFGGRKQYVNWARRKGQYLTSDDDFFRNPVVKGYYKNHVTTVVNRYNSYIGVHYKDDPTIMAWELINEPRCSSDPSGRTIQAWIKEMASHVKSIDRNHLLEVVFSNNWLNTHIQVAQNILQKPIYIAEFGKSWKDLGFRTYQRDLLFNTVYSKIYFLAKRGGAAAGGLFWQLLTEGMDSFRDGYDIVLSQSPSTANVIAQQSHKLNQIRKIFCADKKCSDVEEGKGH</sequence>
<dbReference type="InterPro" id="IPR017853">
    <property type="entry name" value="GH"/>
</dbReference>
<evidence type="ECO:0000256" key="5">
    <source>
        <dbReference type="ARBA" id="ARBA00023295"/>
    </source>
</evidence>
<dbReference type="InterPro" id="IPR001547">
    <property type="entry name" value="Glyco_hydro_5"/>
</dbReference>
<dbReference type="GO" id="GO:0000272">
    <property type="term" value="P:polysaccharide catabolic process"/>
    <property type="evidence" value="ECO:0007669"/>
    <property type="project" value="InterPro"/>
</dbReference>
<dbReference type="PANTHER" id="PTHR31451:SF64">
    <property type="entry name" value="MANNAN ENDO-1,4-BETA-MANNOSIDASE 7"/>
    <property type="match status" value="1"/>
</dbReference>
<comment type="catalytic activity">
    <reaction evidence="1">
        <text>Random hydrolysis of (1-&gt;4)-beta-D-mannosidic linkages in mannans, galactomannans and glucomannans.</text>
        <dbReference type="EC" id="3.2.1.78"/>
    </reaction>
</comment>
<dbReference type="Pfam" id="PF26410">
    <property type="entry name" value="GH5_mannosidase"/>
    <property type="match status" value="1"/>
</dbReference>
<dbReference type="STRING" id="3750.A0A498HWD6"/>
<accession>A0A498HWD6</accession>
<evidence type="ECO:0000256" key="3">
    <source>
        <dbReference type="ARBA" id="ARBA00012706"/>
    </source>
</evidence>
<organism evidence="7 8">
    <name type="scientific">Malus domestica</name>
    <name type="common">Apple</name>
    <name type="synonym">Pyrus malus</name>
    <dbReference type="NCBI Taxonomy" id="3750"/>
    <lineage>
        <taxon>Eukaryota</taxon>
        <taxon>Viridiplantae</taxon>
        <taxon>Streptophyta</taxon>
        <taxon>Embryophyta</taxon>
        <taxon>Tracheophyta</taxon>
        <taxon>Spermatophyta</taxon>
        <taxon>Magnoliopsida</taxon>
        <taxon>eudicotyledons</taxon>
        <taxon>Gunneridae</taxon>
        <taxon>Pentapetalae</taxon>
        <taxon>rosids</taxon>
        <taxon>fabids</taxon>
        <taxon>Rosales</taxon>
        <taxon>Rosaceae</taxon>
        <taxon>Amygdaloideae</taxon>
        <taxon>Maleae</taxon>
        <taxon>Malus</taxon>
    </lineage>
</organism>
<comment type="similarity">
    <text evidence="2">Belongs to the glycosyl hydrolase 5 (cellulase A) family.</text>
</comment>
<feature type="domain" description="Glycoside hydrolase family 5" evidence="6">
    <location>
        <begin position="2"/>
        <end position="142"/>
    </location>
</feature>
<dbReference type="InterPro" id="IPR045053">
    <property type="entry name" value="MAN-like"/>
</dbReference>
<evidence type="ECO:0000313" key="8">
    <source>
        <dbReference type="Proteomes" id="UP000290289"/>
    </source>
</evidence>
<evidence type="ECO:0000256" key="2">
    <source>
        <dbReference type="ARBA" id="ARBA00005641"/>
    </source>
</evidence>
<keyword evidence="8" id="KW-1185">Reference proteome</keyword>
<dbReference type="PANTHER" id="PTHR31451">
    <property type="match status" value="1"/>
</dbReference>